<feature type="region of interest" description="Disordered" evidence="1">
    <location>
        <begin position="178"/>
        <end position="223"/>
    </location>
</feature>
<feature type="compositionally biased region" description="Basic and acidic residues" evidence="1">
    <location>
        <begin position="193"/>
        <end position="203"/>
    </location>
</feature>
<evidence type="ECO:0000313" key="2">
    <source>
        <dbReference type="EMBL" id="TFY78427.1"/>
    </source>
</evidence>
<protein>
    <recommendedName>
        <fullName evidence="4">J domain-containing protein</fullName>
    </recommendedName>
</protein>
<proteinExistence type="predicted"/>
<reference evidence="2 3" key="1">
    <citation type="submission" date="2019-02" db="EMBL/GenBank/DDBJ databases">
        <title>Genome sequencing of the rare red list fungi Hericium alpestre (H. flagellum).</title>
        <authorList>
            <person name="Buettner E."/>
            <person name="Kellner H."/>
        </authorList>
    </citation>
    <scope>NUCLEOTIDE SEQUENCE [LARGE SCALE GENOMIC DNA]</scope>
    <source>
        <strain evidence="2 3">DSM 108284</strain>
    </source>
</reference>
<keyword evidence="3" id="KW-1185">Reference proteome</keyword>
<evidence type="ECO:0000313" key="3">
    <source>
        <dbReference type="Proteomes" id="UP000298061"/>
    </source>
</evidence>
<organism evidence="2 3">
    <name type="scientific">Hericium alpestre</name>
    <dbReference type="NCBI Taxonomy" id="135208"/>
    <lineage>
        <taxon>Eukaryota</taxon>
        <taxon>Fungi</taxon>
        <taxon>Dikarya</taxon>
        <taxon>Basidiomycota</taxon>
        <taxon>Agaricomycotina</taxon>
        <taxon>Agaricomycetes</taxon>
        <taxon>Russulales</taxon>
        <taxon>Hericiaceae</taxon>
        <taxon>Hericium</taxon>
    </lineage>
</organism>
<evidence type="ECO:0000256" key="1">
    <source>
        <dbReference type="SAM" id="MobiDB-lite"/>
    </source>
</evidence>
<evidence type="ECO:0008006" key="4">
    <source>
        <dbReference type="Google" id="ProtNLM"/>
    </source>
</evidence>
<name>A0A4Y9ZWI3_9AGAM</name>
<dbReference type="SUPFAM" id="SSF46565">
    <property type="entry name" value="Chaperone J-domain"/>
    <property type="match status" value="1"/>
</dbReference>
<gene>
    <name evidence="2" type="ORF">EWM64_g5581</name>
</gene>
<dbReference type="InterPro" id="IPR036869">
    <property type="entry name" value="J_dom_sf"/>
</dbReference>
<feature type="region of interest" description="Disordered" evidence="1">
    <location>
        <begin position="1"/>
        <end position="36"/>
    </location>
</feature>
<dbReference type="AlphaFoldDB" id="A0A4Y9ZWI3"/>
<accession>A0A4Y9ZWI3</accession>
<sequence length="223" mass="25119">MHAALSRGCSRQQPIPIPKQHESQPSPNISPPCERVPEGREEQMFVSFSYRLCCSVFNDSGRLTDYELVKIYHPDSVVARAYPPEVSQARFHAISKAYDVLRGRRLSLASEDEGPTLRNDYHDLSSAIWRAKQRQRADDLYVPHDDRWKDRIILGAVVVALGVLVLQTNLARRKSINEMAHPYPNHPAAPSEKLTRKTSKSDEDLLAAPEDDVSLPEKAQPAS</sequence>
<dbReference type="Proteomes" id="UP000298061">
    <property type="component" value="Unassembled WGS sequence"/>
</dbReference>
<comment type="caution">
    <text evidence="2">The sequence shown here is derived from an EMBL/GenBank/DDBJ whole genome shotgun (WGS) entry which is preliminary data.</text>
</comment>
<dbReference type="EMBL" id="SFCI01000683">
    <property type="protein sequence ID" value="TFY78427.1"/>
    <property type="molecule type" value="Genomic_DNA"/>
</dbReference>
<dbReference type="OrthoDB" id="445556at2759"/>
<dbReference type="STRING" id="135208.A0A4Y9ZWI3"/>